<keyword evidence="2" id="KW-1133">Transmembrane helix</keyword>
<evidence type="ECO:0000256" key="2">
    <source>
        <dbReference type="SAM" id="Phobius"/>
    </source>
</evidence>
<dbReference type="EMBL" id="SGPL01000006">
    <property type="protein sequence ID" value="THH21210.1"/>
    <property type="molecule type" value="Genomic_DNA"/>
</dbReference>
<comment type="caution">
    <text evidence="3">The sequence shown here is derived from an EMBL/GenBank/DDBJ whole genome shotgun (WGS) entry which is preliminary data.</text>
</comment>
<dbReference type="OrthoDB" id="1684102at2759"/>
<keyword evidence="4" id="KW-1185">Reference proteome</keyword>
<evidence type="ECO:0000313" key="3">
    <source>
        <dbReference type="EMBL" id="THH21210.1"/>
    </source>
</evidence>
<gene>
    <name evidence="3" type="ORF">EW146_g300</name>
</gene>
<keyword evidence="2" id="KW-0472">Membrane</keyword>
<dbReference type="AlphaFoldDB" id="A0A4S4MDR5"/>
<name>A0A4S4MDR5_9AGAM</name>
<organism evidence="3 4">
    <name type="scientific">Bondarzewia mesenterica</name>
    <dbReference type="NCBI Taxonomy" id="1095465"/>
    <lineage>
        <taxon>Eukaryota</taxon>
        <taxon>Fungi</taxon>
        <taxon>Dikarya</taxon>
        <taxon>Basidiomycota</taxon>
        <taxon>Agaricomycotina</taxon>
        <taxon>Agaricomycetes</taxon>
        <taxon>Russulales</taxon>
        <taxon>Bondarzewiaceae</taxon>
        <taxon>Bondarzewia</taxon>
    </lineage>
</organism>
<feature type="transmembrane region" description="Helical" evidence="2">
    <location>
        <begin position="110"/>
        <end position="132"/>
    </location>
</feature>
<evidence type="ECO:0000256" key="1">
    <source>
        <dbReference type="SAM" id="MobiDB-lite"/>
    </source>
</evidence>
<protein>
    <submittedName>
        <fullName evidence="3">Uncharacterized protein</fullName>
    </submittedName>
</protein>
<accession>A0A4S4MDR5</accession>
<keyword evidence="2" id="KW-0812">Transmembrane</keyword>
<sequence length="588" mass="65312">MCTTYDFPHKDKKSEEKSVAVVRKVRGLLQDGDVGGHTFMIKDGGEHPPRSTKGRRGHFRSQISTARTKFSFLGLDEHPINFLSALALEPCKLSITMNTDSRPINPSLNLLHVSPVCALLIAISLGALLSFWPPSPRGEQDVILGSQIRIEQLPRLPPASYRPNAEALFFPFSLLTPDNAYELGKSPDTTAVILNWSRFPNVQRITSLFCGPELDGIIKEVIVWNNNPKALSYHDDDYLVLPEIIEALHSRVSESSHPIAIHLLPAHEHLTTSLRAITESPPSNIHTSFAWLGHGTIFHRSLATSFLSLLSHDHLNASDEELKMADNYFSILRNELPETWFDQGIELGGGQAFTVGAVGDARNKIHTLRAATYLDSLLACGKSPCLKNVDHQGDHPYVSIENFVREAPQMTSRAPCFGRPCLLETTIPLLPDSISHSADSSVDVLSLEKHNLEVLGEERKDHYLNNPPSLAVDGRPDTVFRSRESAKIGDSIVLDMLEDVEPYWSVAEMTWLVDEATESILSGCTFETSMDGRSWIPVLMRVLSCSDVPPLKGAQTRQSPEIPRLRECSVRMTDEKFPLHARFFPGSV</sequence>
<feature type="compositionally biased region" description="Basic residues" evidence="1">
    <location>
        <begin position="50"/>
        <end position="59"/>
    </location>
</feature>
<reference evidence="3 4" key="1">
    <citation type="submission" date="2019-02" db="EMBL/GenBank/DDBJ databases">
        <title>Genome sequencing of the rare red list fungi Bondarzewia mesenterica.</title>
        <authorList>
            <person name="Buettner E."/>
            <person name="Kellner H."/>
        </authorList>
    </citation>
    <scope>NUCLEOTIDE SEQUENCE [LARGE SCALE GENOMIC DNA]</scope>
    <source>
        <strain evidence="3 4">DSM 108281</strain>
    </source>
</reference>
<dbReference type="Proteomes" id="UP000310158">
    <property type="component" value="Unassembled WGS sequence"/>
</dbReference>
<feature type="region of interest" description="Disordered" evidence="1">
    <location>
        <begin position="40"/>
        <end position="59"/>
    </location>
</feature>
<evidence type="ECO:0000313" key="4">
    <source>
        <dbReference type="Proteomes" id="UP000310158"/>
    </source>
</evidence>
<proteinExistence type="predicted"/>